<comment type="caution">
    <text evidence="7">The sequence shown here is derived from an EMBL/GenBank/DDBJ whole genome shotgun (WGS) entry which is preliminary data.</text>
</comment>
<dbReference type="GO" id="GO:0032787">
    <property type="term" value="P:monocarboxylic acid metabolic process"/>
    <property type="evidence" value="ECO:0007669"/>
    <property type="project" value="UniProtKB-ARBA"/>
</dbReference>
<organism evidence="7 8">
    <name type="scientific">Acacia crassicarpa</name>
    <name type="common">northern wattle</name>
    <dbReference type="NCBI Taxonomy" id="499986"/>
    <lineage>
        <taxon>Eukaryota</taxon>
        <taxon>Viridiplantae</taxon>
        <taxon>Streptophyta</taxon>
        <taxon>Embryophyta</taxon>
        <taxon>Tracheophyta</taxon>
        <taxon>Spermatophyta</taxon>
        <taxon>Magnoliopsida</taxon>
        <taxon>eudicotyledons</taxon>
        <taxon>Gunneridae</taxon>
        <taxon>Pentapetalae</taxon>
        <taxon>rosids</taxon>
        <taxon>fabids</taxon>
        <taxon>Fabales</taxon>
        <taxon>Fabaceae</taxon>
        <taxon>Caesalpinioideae</taxon>
        <taxon>mimosoid clade</taxon>
        <taxon>Acacieae</taxon>
        <taxon>Acacia</taxon>
    </lineage>
</organism>
<evidence type="ECO:0000256" key="4">
    <source>
        <dbReference type="RuleBase" id="RU003718"/>
    </source>
</evidence>
<dbReference type="PANTHER" id="PTHR11926:SF727">
    <property type="entry name" value="UDP-GLYCOSYLTRANSFERASE 74B1"/>
    <property type="match status" value="1"/>
</dbReference>
<name>A0AAE1J033_9FABA</name>
<evidence type="ECO:0000256" key="2">
    <source>
        <dbReference type="ARBA" id="ARBA00022676"/>
    </source>
</evidence>
<dbReference type="Pfam" id="PF00201">
    <property type="entry name" value="UDPGT"/>
    <property type="match status" value="1"/>
</dbReference>
<keyword evidence="3 4" id="KW-0808">Transferase</keyword>
<evidence type="ECO:0000256" key="1">
    <source>
        <dbReference type="ARBA" id="ARBA00009995"/>
    </source>
</evidence>
<dbReference type="Gene3D" id="3.40.50.2000">
    <property type="entry name" value="Glycogen Phosphorylase B"/>
    <property type="match status" value="2"/>
</dbReference>
<protein>
    <recommendedName>
        <fullName evidence="5">Glycosyltransferase</fullName>
        <ecNumber evidence="5">2.4.1.-</ecNumber>
    </recommendedName>
</protein>
<dbReference type="Proteomes" id="UP001293593">
    <property type="component" value="Unassembled WGS sequence"/>
</dbReference>
<dbReference type="EC" id="2.4.1.-" evidence="5"/>
<evidence type="ECO:0000313" key="8">
    <source>
        <dbReference type="Proteomes" id="UP001293593"/>
    </source>
</evidence>
<feature type="domain" description="Glycosyltransferase N-terminal" evidence="6">
    <location>
        <begin position="3"/>
        <end position="40"/>
    </location>
</feature>
<evidence type="ECO:0000313" key="7">
    <source>
        <dbReference type="EMBL" id="KAK4261261.1"/>
    </source>
</evidence>
<dbReference type="InterPro" id="IPR035595">
    <property type="entry name" value="UDP_glycos_trans_CS"/>
</dbReference>
<dbReference type="FunFam" id="3.40.50.2000:FF:000057">
    <property type="entry name" value="Glycosyltransferase"/>
    <property type="match status" value="1"/>
</dbReference>
<dbReference type="EMBL" id="JAWXYG010000010">
    <property type="protein sequence ID" value="KAK4261261.1"/>
    <property type="molecule type" value="Genomic_DNA"/>
</dbReference>
<evidence type="ECO:0000256" key="3">
    <source>
        <dbReference type="ARBA" id="ARBA00022679"/>
    </source>
</evidence>
<proteinExistence type="inferred from homology"/>
<dbReference type="PANTHER" id="PTHR11926">
    <property type="entry name" value="GLUCOSYL/GLUCURONOSYL TRANSFERASES"/>
    <property type="match status" value="1"/>
</dbReference>
<dbReference type="AlphaFoldDB" id="A0AAE1J033"/>
<dbReference type="GO" id="GO:0080043">
    <property type="term" value="F:quercetin 3-O-glucosyltransferase activity"/>
    <property type="evidence" value="ECO:0007669"/>
    <property type="project" value="TreeGrafter"/>
</dbReference>
<dbReference type="InterPro" id="IPR002213">
    <property type="entry name" value="UDP_glucos_trans"/>
</dbReference>
<dbReference type="FunFam" id="3.40.50.2000:FF:000019">
    <property type="entry name" value="Glycosyltransferase"/>
    <property type="match status" value="1"/>
</dbReference>
<sequence length="460" mass="51081">MRNVHVVVVPYPGQGHINPLLQFAKRLASKGVKATVATTKYTVNSIVAPNVTVEPISDGFDEAGFAQAKNVDLFLKSFRSNGSKTLSRLIEKFEHSEFPVTCVVYDSFLPWALEVAKRHGVYGAAFFTNSAAVCSMFCRIHYGSLRLPVKMEDLPLSIPGLPPLNCSDLPSFIRLPESYPAYLAMKLSQFSNVEKADWMFANTFEELESEVVKELYEMFPAKLIGPVVPSGYLDGRISGDKGYGANLWKPLGEQCVTWLESKPPRSVVYISFGSMVSLTQEQTQELAQGLEETGKNFIWILRESEHTKLPKGFKDSVKEKGLIITWCNQLELLAHEAVGCFVTHCGWNSTLEGLSLGVPMVGVPQWADQLTDAKFVEDVWKVGVRAKEDEQGTVRKQEIIKCVKMVMEGETSEDIRENVAKWKHLAREAVGEGGSSDKNIDEFVDSLKISAAVDLKICNV</sequence>
<evidence type="ECO:0000256" key="5">
    <source>
        <dbReference type="RuleBase" id="RU362057"/>
    </source>
</evidence>
<dbReference type="SUPFAM" id="SSF53756">
    <property type="entry name" value="UDP-Glycosyltransferase/glycogen phosphorylase"/>
    <property type="match status" value="1"/>
</dbReference>
<keyword evidence="2 4" id="KW-0328">Glycosyltransferase</keyword>
<dbReference type="Pfam" id="PF26168">
    <property type="entry name" value="Glyco_transf_N"/>
    <property type="match status" value="1"/>
</dbReference>
<reference evidence="7" key="1">
    <citation type="submission" date="2023-10" db="EMBL/GenBank/DDBJ databases">
        <title>Chromosome-level genome of the transformable northern wattle, Acacia crassicarpa.</title>
        <authorList>
            <person name="Massaro I."/>
            <person name="Sinha N.R."/>
            <person name="Poethig S."/>
            <person name="Leichty A.R."/>
        </authorList>
    </citation>
    <scope>NUCLEOTIDE SEQUENCE</scope>
    <source>
        <strain evidence="7">Acra3RX</strain>
        <tissue evidence="7">Leaf</tissue>
    </source>
</reference>
<dbReference type="GO" id="GO:0080044">
    <property type="term" value="F:quercetin 7-O-glucosyltransferase activity"/>
    <property type="evidence" value="ECO:0007669"/>
    <property type="project" value="TreeGrafter"/>
</dbReference>
<evidence type="ECO:0000259" key="6">
    <source>
        <dbReference type="Pfam" id="PF26168"/>
    </source>
</evidence>
<dbReference type="CDD" id="cd03784">
    <property type="entry name" value="GT1_Gtf-like"/>
    <property type="match status" value="1"/>
</dbReference>
<dbReference type="InterPro" id="IPR058980">
    <property type="entry name" value="Glyco_transf_N"/>
</dbReference>
<comment type="similarity">
    <text evidence="1 4">Belongs to the UDP-glycosyltransferase family.</text>
</comment>
<accession>A0AAE1J033</accession>
<keyword evidence="8" id="KW-1185">Reference proteome</keyword>
<dbReference type="PROSITE" id="PS00375">
    <property type="entry name" value="UDPGT"/>
    <property type="match status" value="1"/>
</dbReference>
<gene>
    <name evidence="7" type="ORF">QN277_004284</name>
</gene>